<dbReference type="NCBIfam" id="TIGR02468">
    <property type="entry name" value="sucrsPsyn_pln"/>
    <property type="match status" value="2"/>
</dbReference>
<dbReference type="FunFam" id="3.40.50.2000:FF:000112">
    <property type="entry name" value="Sucrose-phosphate synthase 1"/>
    <property type="match status" value="1"/>
</dbReference>
<name>A0A978W2X7_ZIZJJ</name>
<evidence type="ECO:0000259" key="11">
    <source>
        <dbReference type="Pfam" id="PF05116"/>
    </source>
</evidence>
<evidence type="ECO:0000256" key="5">
    <source>
        <dbReference type="ARBA" id="ARBA00022676"/>
    </source>
</evidence>
<comment type="caution">
    <text evidence="12">The sequence shown here is derived from an EMBL/GenBank/DDBJ whole genome shotgun (WGS) entry which is preliminary data.</text>
</comment>
<dbReference type="Pfam" id="PF05116">
    <property type="entry name" value="S6PP"/>
    <property type="match status" value="2"/>
</dbReference>
<dbReference type="InterPro" id="IPR001296">
    <property type="entry name" value="Glyco_trans_1"/>
</dbReference>
<accession>A0A978W2X7</accession>
<dbReference type="GO" id="GO:0046524">
    <property type="term" value="F:sucrose-phosphate synthase activity"/>
    <property type="evidence" value="ECO:0007669"/>
    <property type="project" value="UniProtKB-EC"/>
</dbReference>
<feature type="domain" description="Glycosyl transferase family 1" evidence="9">
    <location>
        <begin position="1568"/>
        <end position="1741"/>
    </location>
</feature>
<evidence type="ECO:0000256" key="8">
    <source>
        <dbReference type="SAM" id="MobiDB-lite"/>
    </source>
</evidence>
<feature type="region of interest" description="Disordered" evidence="8">
    <location>
        <begin position="1803"/>
        <end position="1825"/>
    </location>
</feature>
<dbReference type="InterPro" id="IPR044161">
    <property type="entry name" value="SPS"/>
</dbReference>
<feature type="domain" description="Glycosyl transferase family 1" evidence="9">
    <location>
        <begin position="492"/>
        <end position="665"/>
    </location>
</feature>
<dbReference type="Proteomes" id="UP000813462">
    <property type="component" value="Unassembled WGS sequence"/>
</dbReference>
<evidence type="ECO:0000256" key="3">
    <source>
        <dbReference type="ARBA" id="ARBA00011774"/>
    </source>
</evidence>
<comment type="pathway">
    <text evidence="1">Glycan biosynthesis; sucrose biosynthesis; sucrose from D-fructose 6-phosphate and UDP-alpha-D-glucose: step 1/2.</text>
</comment>
<dbReference type="Gene3D" id="3.40.50.2000">
    <property type="entry name" value="Glycogen Phosphorylase B"/>
    <property type="match status" value="4"/>
</dbReference>
<evidence type="ECO:0000313" key="13">
    <source>
        <dbReference type="Proteomes" id="UP000813462"/>
    </source>
</evidence>
<sequence length="2147" mass="240767">MAGKERINSYLEAIVDMCSCSKSCNSWLVQSEREISSGQELSLIRYFMEEVIAAFHESEADLHCSWIQAASAARRTTRRHRNTRLENLCWRIWNMALSPFHKNYTHHQLQEEKSSKAMFKHHVEEERGNLEDTADNVSEDLLEGDITSADHSESTINGRLPPPITNSINPQKGKNLYIVLIRHGFNSILICLHGLIRGEDMELGRDSDTGGQVKYVVEFARALGSMHGVYRVDLLTRQISSPEVHWSYGEPTEKLTTQSNTEPFMDDNEMGDQSSSTRGSYIIRIPFGPKHKYIPKEHLWPHVPEFIDAALDHITKTSKLVGDQINGGKPVWPVAIHGHYADAGEAATFLSGALNVPMLFTGLSLGRDKLEQLLKQGRLSMEEINSTYKIMRRIEAEELSLDASELVITSTRQEIEKHWRLYHGFDSAMEMKLRTRTKLDFSCFGRFTPRMVIIPPGMELHHIVTQGGDMNSEIDKDEDPPIWSEIIRFFTNPQKPMILALARPDPKKNLATLVKAFGECRPLRELANLTLIMGNRDVINEMSSTNASVLRSVLMLIDKYDLYGQVAYPKHHKQSDVPDIYRLAAKTKGVFINPALIEPFGLTFIEATAHGLPIVATKNGGPVDIHRVLDNGLLVDPHDQQSISGALLKLVADKQLWAKCKQNGLKNIHLFSWPEHCKTYLSQIASCKTRHLQWCNDGAEISEFDPPADSLRDMQDVSLHLNFTLDKEKNRTSEKNNNSIESKGNVSYGRSNLKDFVSNGISKDTHKAGFVENADRNSNDKFPVLRIRKHLIVIAVDCDTTTGLIETSRKIFEAARKGRIEGSLGFILSTSLSMSEINSLLLPGGFSPYDFDAVICNSGSDLYYPSLNLENSPFVIDSGYHSHIKHQWGGEGLRKTLVDWAASLTDTKDESEKQIVIDAAEQLSTNYCYAFKVHKPGMIPPVNELQKFLRIQALRCRLIYCQNGTRLNAIPVLASRCQALRYLYVRWGVEISKMVVFVGECGDTDYEGLLGGLHKTVVLKGICRNDNINHPLSDSMPFDSPNIMHTAEDCSTTDIQASLEKLGLLNYLEAILDVGPALDDVKSSLLLRERGHFSPTRYFVEEVITGFDETDLHRSWVKVGCGNEESPGKEYQIGEYVLEDLEFGSPEETAHRMYINLEYYYPHGVLAPAAAYLMLRSSWLLEGEEVQRIAKRRLERERGRREATADMSEDLSEGEKGDIVSDISAHGESTRGRLPRINSVDAMETWASQQKGKKLYIVLISLHGLIRGENMELGRDSDTGGQVKYVVELARALGSMPGVYRVDLLTRQVSSPDVDWSYGEPTEMLTPRNQESFLDEMGESSGSYIIRIPFGPKDKYIAKELLWPYIPEFVDGALNHVIQMSKVLGEQIGGGKAVWPVAIHGHYADAGDSAALLSGALNVPMLFTGHSLGRDKLEQLLKQGRLSRDEINSTYKIMRRIEAEELSLDASEIVITSTRQEIEEQWRLYDGFDPILQRKLRARIKRNVSCYGRFMPRMAVSAMVFLIIPPGMEFHHIVPQDGDMDGEVETNEEHQTTPDPPIWSEIMRFFTNPRKPMILALARPDPKKNITTLVKAFGECRPLRELANLTLIMGNRDGIDEMSSTNASVLLSVIKLIDKYDLYGQVAYPKHHKQSDVPDIYRLAAKTKGVFINPAFIEPFGLTLIEAAAHGLPIVATKNGGPVDIHRVLDNGLLIDPHDEKSIADALLKLVADKQLWTKCRQNGLKNIHLFSWPEHCKTYLTRIASCKPRHPQWQRSDDGAENSESDSPGDSLRDIQDLSLNLRFSLDGDKSGTSGNDNSEEGNASDRRSKLENAVLAWSKGISKDSRKAGFTDQNSSGKFPVLRRRKHLIVIAVDCDTSTDLLETTRKIFDATAKGRTEGSVGFILSTSLTISEIHLFLVSGGLSPNDFDAFICNSGSDLYYSSLNSDNGPFVVDFYYHSHIEYRWGGEGLRKTLVRWATSLTDKKSENGEHIVIAAEQLSTDYCYAFKVLKQGVVPPVKELRKLLRIQALRCHVIYCQNGTRLNVIPVLASRSQALRYLNVRWGVEISKMVVIVGECGDTDYEGLLGGLHKSVILKGVSSSAMNQLHANRNYPLSDVMPLDSPNIVHTAEDCTSDDIRASLERLGLLKD</sequence>
<feature type="domain" description="Sucrose synthase first GT-B" evidence="10">
    <location>
        <begin position="181"/>
        <end position="459"/>
    </location>
</feature>
<feature type="domain" description="Sucrose phosphatase-like" evidence="11">
    <location>
        <begin position="850"/>
        <end position="1005"/>
    </location>
</feature>
<dbReference type="Pfam" id="PF00534">
    <property type="entry name" value="Glycos_transf_1"/>
    <property type="match status" value="2"/>
</dbReference>
<comment type="similarity">
    <text evidence="2">Belongs to the glycosyltransferase 1 family.</text>
</comment>
<evidence type="ECO:0000256" key="7">
    <source>
        <dbReference type="ARBA" id="ARBA00047471"/>
    </source>
</evidence>
<dbReference type="PANTHER" id="PTHR46039:SF2">
    <property type="entry name" value="SUCROSE-PHOSPHATE SYNTHASE 1"/>
    <property type="match status" value="1"/>
</dbReference>
<gene>
    <name evidence="12" type="ORF">FEM48_Zijuj01G0186900</name>
</gene>
<comment type="subunit">
    <text evidence="3">Homodimer or homotetramer.</text>
</comment>
<dbReference type="InterPro" id="IPR006380">
    <property type="entry name" value="SPP-like_dom"/>
</dbReference>
<evidence type="ECO:0000259" key="10">
    <source>
        <dbReference type="Pfam" id="PF00862"/>
    </source>
</evidence>
<dbReference type="SUPFAM" id="SSF53756">
    <property type="entry name" value="UDP-Glycosyltransferase/glycogen phosphorylase"/>
    <property type="match status" value="2"/>
</dbReference>
<feature type="region of interest" description="Disordered" evidence="8">
    <location>
        <begin position="1195"/>
        <end position="1217"/>
    </location>
</feature>
<evidence type="ECO:0000313" key="12">
    <source>
        <dbReference type="EMBL" id="KAH7546311.1"/>
    </source>
</evidence>
<evidence type="ECO:0000259" key="9">
    <source>
        <dbReference type="Pfam" id="PF00534"/>
    </source>
</evidence>
<protein>
    <recommendedName>
        <fullName evidence="4">sucrose-phosphate synthase</fullName>
        <ecNumber evidence="4">2.4.1.14</ecNumber>
    </recommendedName>
</protein>
<dbReference type="CDD" id="cd16419">
    <property type="entry name" value="HAD_SPS"/>
    <property type="match status" value="2"/>
</dbReference>
<feature type="compositionally biased region" description="Basic and acidic residues" evidence="8">
    <location>
        <begin position="1195"/>
        <end position="1204"/>
    </location>
</feature>
<feature type="domain" description="Sucrose phosphatase-like" evidence="11">
    <location>
        <begin position="1927"/>
        <end position="2099"/>
    </location>
</feature>
<dbReference type="EC" id="2.4.1.14" evidence="4"/>
<feature type="domain" description="Sucrose synthase first GT-B" evidence="10">
    <location>
        <begin position="1256"/>
        <end position="1479"/>
    </location>
</feature>
<keyword evidence="5" id="KW-0328">Glycosyltransferase</keyword>
<keyword evidence="6" id="KW-0808">Transferase</keyword>
<organism evidence="12 13">
    <name type="scientific">Ziziphus jujuba var. spinosa</name>
    <dbReference type="NCBI Taxonomy" id="714518"/>
    <lineage>
        <taxon>Eukaryota</taxon>
        <taxon>Viridiplantae</taxon>
        <taxon>Streptophyta</taxon>
        <taxon>Embryophyta</taxon>
        <taxon>Tracheophyta</taxon>
        <taxon>Spermatophyta</taxon>
        <taxon>Magnoliopsida</taxon>
        <taxon>eudicotyledons</taxon>
        <taxon>Gunneridae</taxon>
        <taxon>Pentapetalae</taxon>
        <taxon>rosids</taxon>
        <taxon>fabids</taxon>
        <taxon>Rosales</taxon>
        <taxon>Rhamnaceae</taxon>
        <taxon>Paliureae</taxon>
        <taxon>Ziziphus</taxon>
    </lineage>
</organism>
<evidence type="ECO:0000256" key="6">
    <source>
        <dbReference type="ARBA" id="ARBA00022679"/>
    </source>
</evidence>
<feature type="region of interest" description="Disordered" evidence="8">
    <location>
        <begin position="1766"/>
        <end position="1789"/>
    </location>
</feature>
<dbReference type="PANTHER" id="PTHR46039">
    <property type="entry name" value="SUCROSE-PHOSPHATE SYNTHASE 3-RELATED"/>
    <property type="match status" value="1"/>
</dbReference>
<dbReference type="Pfam" id="PF00862">
    <property type="entry name" value="GT-B_Sucrose_synth"/>
    <property type="match status" value="2"/>
</dbReference>
<evidence type="ECO:0000256" key="1">
    <source>
        <dbReference type="ARBA" id="ARBA00005027"/>
    </source>
</evidence>
<proteinExistence type="inferred from homology"/>
<dbReference type="CDD" id="cd03800">
    <property type="entry name" value="GT4_sucrose_synthase"/>
    <property type="match status" value="1"/>
</dbReference>
<dbReference type="GO" id="GO:0005985">
    <property type="term" value="P:sucrose metabolic process"/>
    <property type="evidence" value="ECO:0007669"/>
    <property type="project" value="InterPro"/>
</dbReference>
<evidence type="ECO:0000256" key="2">
    <source>
        <dbReference type="ARBA" id="ARBA00006530"/>
    </source>
</evidence>
<dbReference type="InterPro" id="IPR000368">
    <property type="entry name" value="Sucrose_synth_GT-B1"/>
</dbReference>
<reference evidence="12" key="1">
    <citation type="journal article" date="2021" name="Front. Plant Sci.">
        <title>Chromosome-Scale Genome Assembly for Chinese Sour Jujube and Insights Into Its Genome Evolution and Domestication Signature.</title>
        <authorList>
            <person name="Shen L.-Y."/>
            <person name="Luo H."/>
            <person name="Wang X.-L."/>
            <person name="Wang X.-M."/>
            <person name="Qiu X.-J."/>
            <person name="Liu H."/>
            <person name="Zhou S.-S."/>
            <person name="Jia K.-H."/>
            <person name="Nie S."/>
            <person name="Bao Y.-T."/>
            <person name="Zhang R.-G."/>
            <person name="Yun Q.-Z."/>
            <person name="Chai Y.-H."/>
            <person name="Lu J.-Y."/>
            <person name="Li Y."/>
            <person name="Zhao S.-W."/>
            <person name="Mao J.-F."/>
            <person name="Jia S.-G."/>
            <person name="Mao Y.-M."/>
        </authorList>
    </citation>
    <scope>NUCLEOTIDE SEQUENCE</scope>
    <source>
        <strain evidence="12">AT0</strain>
        <tissue evidence="12">Leaf</tissue>
    </source>
</reference>
<dbReference type="InterPro" id="IPR035659">
    <property type="entry name" value="SPS_C"/>
</dbReference>
<dbReference type="EMBL" id="JAEACU010000001">
    <property type="protein sequence ID" value="KAH7546311.1"/>
    <property type="molecule type" value="Genomic_DNA"/>
</dbReference>
<comment type="catalytic activity">
    <reaction evidence="7">
        <text>beta-D-fructose 6-phosphate + UDP-alpha-D-glucose = sucrose 6(F)-phosphate + UDP + H(+)</text>
        <dbReference type="Rhea" id="RHEA:22172"/>
        <dbReference type="ChEBI" id="CHEBI:15378"/>
        <dbReference type="ChEBI" id="CHEBI:57634"/>
        <dbReference type="ChEBI" id="CHEBI:57723"/>
        <dbReference type="ChEBI" id="CHEBI:58223"/>
        <dbReference type="ChEBI" id="CHEBI:58885"/>
        <dbReference type="EC" id="2.4.1.14"/>
    </reaction>
</comment>
<evidence type="ECO:0000256" key="4">
    <source>
        <dbReference type="ARBA" id="ARBA00012536"/>
    </source>
</evidence>
<dbReference type="InterPro" id="IPR012819">
    <property type="entry name" value="SPS_pln"/>
</dbReference>